<gene>
    <name evidence="4" type="ORF">ACFOZY_13600</name>
</gene>
<accession>A0ABV8XAP1</accession>
<dbReference type="InterPro" id="IPR029479">
    <property type="entry name" value="Nitroreductase"/>
</dbReference>
<dbReference type="Pfam" id="PF00881">
    <property type="entry name" value="Nitroreductase"/>
    <property type="match status" value="1"/>
</dbReference>
<protein>
    <submittedName>
        <fullName evidence="4">Nitroreductase family protein</fullName>
        <ecNumber evidence="4">1.7.1.-</ecNumber>
    </submittedName>
</protein>
<evidence type="ECO:0000256" key="2">
    <source>
        <dbReference type="ARBA" id="ARBA00023002"/>
    </source>
</evidence>
<dbReference type="CDD" id="cd02137">
    <property type="entry name" value="MhqN-like"/>
    <property type="match status" value="1"/>
</dbReference>
<comment type="similarity">
    <text evidence="1">Belongs to the nitroreductase family.</text>
</comment>
<evidence type="ECO:0000259" key="3">
    <source>
        <dbReference type="Pfam" id="PF00881"/>
    </source>
</evidence>
<dbReference type="GO" id="GO:0016491">
    <property type="term" value="F:oxidoreductase activity"/>
    <property type="evidence" value="ECO:0007669"/>
    <property type="project" value="UniProtKB-KW"/>
</dbReference>
<evidence type="ECO:0000256" key="1">
    <source>
        <dbReference type="ARBA" id="ARBA00007118"/>
    </source>
</evidence>
<evidence type="ECO:0000313" key="5">
    <source>
        <dbReference type="Proteomes" id="UP001595817"/>
    </source>
</evidence>
<dbReference type="InterPro" id="IPR000415">
    <property type="entry name" value="Nitroreductase-like"/>
</dbReference>
<dbReference type="EMBL" id="JBHSEC010000020">
    <property type="protein sequence ID" value="MFC4411457.1"/>
    <property type="molecule type" value="Genomic_DNA"/>
</dbReference>
<dbReference type="Proteomes" id="UP001595817">
    <property type="component" value="Unassembled WGS sequence"/>
</dbReference>
<proteinExistence type="inferred from homology"/>
<evidence type="ECO:0000313" key="4">
    <source>
        <dbReference type="EMBL" id="MFC4411457.1"/>
    </source>
</evidence>
<keyword evidence="5" id="KW-1185">Reference proteome</keyword>
<feature type="domain" description="Nitroreductase" evidence="3">
    <location>
        <begin position="9"/>
        <end position="184"/>
    </location>
</feature>
<dbReference type="Gene3D" id="3.40.109.10">
    <property type="entry name" value="NADH Oxidase"/>
    <property type="match status" value="1"/>
</dbReference>
<comment type="caution">
    <text evidence="4">The sequence shown here is derived from an EMBL/GenBank/DDBJ whole genome shotgun (WGS) entry which is preliminary data.</text>
</comment>
<dbReference type="PANTHER" id="PTHR43673:SF12">
    <property type="entry name" value="PROTEIN DRGA"/>
    <property type="match status" value="1"/>
</dbReference>
<name>A0ABV8XAP1_9LACT</name>
<dbReference type="SUPFAM" id="SSF55469">
    <property type="entry name" value="FMN-dependent nitroreductase-like"/>
    <property type="match status" value="1"/>
</dbReference>
<dbReference type="RefSeq" id="WP_378156426.1">
    <property type="nucleotide sequence ID" value="NZ_JBHSEC010000020.1"/>
</dbReference>
<organism evidence="4 5">
    <name type="scientific">Chungangia koreensis</name>
    <dbReference type="NCBI Taxonomy" id="752657"/>
    <lineage>
        <taxon>Bacteria</taxon>
        <taxon>Bacillati</taxon>
        <taxon>Bacillota</taxon>
        <taxon>Bacilli</taxon>
        <taxon>Lactobacillales</taxon>
        <taxon>Chungangia</taxon>
    </lineage>
</organism>
<dbReference type="EC" id="1.7.1.-" evidence="4"/>
<sequence length="206" mass="23424">MRSFQQVVEERRSANNFLPDYPITEKDLNDIFRVLKYTPSAFNLQHTRYAAVIDPDLKMQLKEAANGQYKVGAASGVIVVLGDTLAYQETAQIYEGLLTLGVLSEDQYNDEVNDVVSFYKRRGISFHRDEAIRNASLSAMMFMLAAKDAGWDTCPMIGFNPHEVKRVLNIPDHLEVVLMIAIGKEKVASRRPRGYRKPVSELVKYY</sequence>
<keyword evidence="2 4" id="KW-0560">Oxidoreductase</keyword>
<reference evidence="5" key="1">
    <citation type="journal article" date="2019" name="Int. J. Syst. Evol. Microbiol.">
        <title>The Global Catalogue of Microorganisms (GCM) 10K type strain sequencing project: providing services to taxonomists for standard genome sequencing and annotation.</title>
        <authorList>
            <consortium name="The Broad Institute Genomics Platform"/>
            <consortium name="The Broad Institute Genome Sequencing Center for Infectious Disease"/>
            <person name="Wu L."/>
            <person name="Ma J."/>
        </authorList>
    </citation>
    <scope>NUCLEOTIDE SEQUENCE [LARGE SCALE GENOMIC DNA]</scope>
    <source>
        <strain evidence="5">CCUG 59778</strain>
    </source>
</reference>
<dbReference type="PANTHER" id="PTHR43673">
    <property type="entry name" value="NAD(P)H NITROREDUCTASE YDGI-RELATED"/>
    <property type="match status" value="1"/>
</dbReference>